<evidence type="ECO:0000313" key="4">
    <source>
        <dbReference type="Proteomes" id="UP001360560"/>
    </source>
</evidence>
<dbReference type="Pfam" id="PF20649">
    <property type="entry name" value="COG5_C"/>
    <property type="match status" value="1"/>
</dbReference>
<feature type="domain" description="Conserved oligomeric Golgi complex subunit 5 N-terminal" evidence="1">
    <location>
        <begin position="15"/>
        <end position="163"/>
    </location>
</feature>
<dbReference type="AlphaFoldDB" id="A0AAV5QMQ9"/>
<dbReference type="InterPro" id="IPR048485">
    <property type="entry name" value="COG5_helical"/>
</dbReference>
<organism evidence="3 4">
    <name type="scientific">Saccharomycopsis crataegensis</name>
    <dbReference type="NCBI Taxonomy" id="43959"/>
    <lineage>
        <taxon>Eukaryota</taxon>
        <taxon>Fungi</taxon>
        <taxon>Dikarya</taxon>
        <taxon>Ascomycota</taxon>
        <taxon>Saccharomycotina</taxon>
        <taxon>Saccharomycetes</taxon>
        <taxon>Saccharomycopsidaceae</taxon>
        <taxon>Saccharomycopsis</taxon>
    </lineage>
</organism>
<dbReference type="RefSeq" id="XP_064852925.1">
    <property type="nucleotide sequence ID" value="XM_064996853.1"/>
</dbReference>
<reference evidence="3 4" key="1">
    <citation type="journal article" date="2023" name="Elife">
        <title>Identification of key yeast species and microbe-microbe interactions impacting larval growth of Drosophila in the wild.</title>
        <authorList>
            <person name="Mure A."/>
            <person name="Sugiura Y."/>
            <person name="Maeda R."/>
            <person name="Honda K."/>
            <person name="Sakurai N."/>
            <person name="Takahashi Y."/>
            <person name="Watada M."/>
            <person name="Katoh T."/>
            <person name="Gotoh A."/>
            <person name="Gotoh Y."/>
            <person name="Taniguchi I."/>
            <person name="Nakamura K."/>
            <person name="Hayashi T."/>
            <person name="Katayama T."/>
            <person name="Uemura T."/>
            <person name="Hattori Y."/>
        </authorList>
    </citation>
    <scope>NUCLEOTIDE SEQUENCE [LARGE SCALE GENOMIC DNA]</scope>
    <source>
        <strain evidence="3 4">SC-9</strain>
    </source>
</reference>
<dbReference type="Proteomes" id="UP001360560">
    <property type="component" value="Unassembled WGS sequence"/>
</dbReference>
<gene>
    <name evidence="3" type="ORF">DASC09_032540</name>
</gene>
<evidence type="ECO:0000313" key="3">
    <source>
        <dbReference type="EMBL" id="GMM35929.1"/>
    </source>
</evidence>
<comment type="caution">
    <text evidence="3">The sequence shown here is derived from an EMBL/GenBank/DDBJ whole genome shotgun (WGS) entry which is preliminary data.</text>
</comment>
<dbReference type="InterPro" id="IPR049176">
    <property type="entry name" value="COG5_N"/>
</dbReference>
<sequence>MATGKAEYDLSEYKDLITDGFAASQYANGLLLSTNNLYLSQLNSLNQSVLLNEIENDNSSENELDLVTAMKKISFSIKDVNSKIVKISSSNYDVLINEFEKIESFQKDFNNTLQNSLKELNHFMEILNRDFLMNYESSQKYIRRLKNIHKTYSLINDLILFIDGVKKFNSSFRNIQLDKTYNNIESVSPEELGTLNKNLMKMTNHYYFLNKLLHEDEKLYDSGSQSRNSFKQLKIVKNFNKVYKIEKIDLLNNYCLDLLKNDNFFETTADGEPNSEDYKAKVIVTVIITLMIINNNDSFVEIFHRYYKYELNNCMNLLKKILISPKSFDNSMIKVAKKSDKILKIMRILQNLRLLNYDSSLMKNNPFETCIINDDSNSSYTSIGDKNITRETTTDHTLSLDVFILKNMPVSLNNNSLFTNFYKDISVEFESMISGTLLKGGPVAKNLKNNYSKILASIKKRILENSSDFYKISEKNIEVVMMCNSIKKLNTNK</sequence>
<evidence type="ECO:0000259" key="1">
    <source>
        <dbReference type="Pfam" id="PF10392"/>
    </source>
</evidence>
<protein>
    <submittedName>
        <fullName evidence="3">Uncharacterized protein</fullName>
    </submittedName>
</protein>
<dbReference type="Pfam" id="PF10392">
    <property type="entry name" value="COG5_N"/>
    <property type="match status" value="1"/>
</dbReference>
<dbReference type="GeneID" id="90073904"/>
<feature type="domain" description="Conserved oligomeric Golgi complex subunit 5 helical" evidence="2">
    <location>
        <begin position="231"/>
        <end position="460"/>
    </location>
</feature>
<name>A0AAV5QMQ9_9ASCO</name>
<accession>A0AAV5QMQ9</accession>
<dbReference type="EMBL" id="BTFZ01000011">
    <property type="protein sequence ID" value="GMM35929.1"/>
    <property type="molecule type" value="Genomic_DNA"/>
</dbReference>
<proteinExistence type="predicted"/>
<evidence type="ECO:0000259" key="2">
    <source>
        <dbReference type="Pfam" id="PF20649"/>
    </source>
</evidence>
<keyword evidence="4" id="KW-1185">Reference proteome</keyword>